<sequence>DTVMEDVTTTNVALLLEEDPGLSACHGMYEDFLQSMKNHSTDAEAFHLIHDYENVCKEHITILSKLVRRGTRNEPKFHKTFLMLQHLEQERNTWSLVKTLFKDRLETELEQDMDMAVDKPLRRSEKQIVQDLFDRDSKIRQTQLVVDWLESCAQEYVESFGENINFFSDRALGWENTLHKLQRKDSSKISDRPLVTELDPDAPVRQNRILDDLDQEDENRLLQYVFLCLRAGQLEKAQEECKAHGQSWRAATLEGWRLYHDPNIDRGDGDLESVEGNPNRVLWKGVSWNMAREPRYTLFEKAVYGVLSGNLGAILPVCKSWSDYLWAYSRTIVDIGAEEEIRSQYTVHQNFDGLPTEYWDQPTDMETVFHKIEANENVRKESQEDYHIIQEYIILGEIEKLLETMCRWIRSPDHHLPNHLVRFMAHLVLFLRSTQAFFNEEHCKEILEAYVKFLIDDKHKMLVSHYVSKLPSESQILWYAKFLEGIENKEERQWCLQLAEESSLDIHQITKTVVENIRNKEGGSMTAGMDSVDTSISEEDKKKIQALDWLVFDINQRAEAVKQASAVMRSFIAVKKLAAAEEVFSKIPPDSIDIIYRTWQNQTGTTELPAEEENAIREYLCLKSYLEAMSSYNDWFDKFHNSKPAIPQLHTGATFTEKVAHEHRMKQYEQDESRWHHSLMAQTDVWDTYGRIMYSSSAHDYPITSVAWTPNGELFAVGSFNTLRLCDQAGWSYALEKPNTGSLFKLSWSSDGTQVAGACGNGQVLIANVIEKRIEWKNFEAVVASSKQVHVRNVANDVTEKLDFRDRIIKVSLCHNHLVVATSLQCYIYNTKNWNTPMIFDLKEGNISMILQAERHFMMVDSVGVYIYSYDGRLTCSPKYPGMRADILNYQTVSLSNDTVAIRDKTDEKLIYAFDAQNGKLLGDGKPISHKLEVMEVALDQCGPPTERRMAIIDKNRDLYLTSVRTFGTDRKSVKLGNMIQSLQWNDSANMLAALADGKFTVWYYPNSVYVDRDLGAKTVFSKEASEFGKNPHLLQFVGNHVVIRRAEGSLVSTSISPYPAILHSYVQAGRWDDAVRLCRFVKDEVLWSCLAAMSAYSKDLNTAEVAYAAIKDAEKVQFIINIKDIPVKEARNAEMALLCGSPQDAESILLTAGLTFRAIMLNIQLYNWERALELAIKHKTHVDTVLGYRKRYLEQFDKKEKNKRFLQYSEGIEIDWEKIEAKIEMEYQKERERPERSSMASTANLQGGERSGGGERARSRPQHTGPSN</sequence>
<dbReference type="SUPFAM" id="SSF50978">
    <property type="entry name" value="WD40 repeat-like"/>
    <property type="match status" value="1"/>
</dbReference>
<evidence type="ECO:0000256" key="12">
    <source>
        <dbReference type="ARBA" id="ARBA00023136"/>
    </source>
</evidence>
<evidence type="ECO:0000313" key="19">
    <source>
        <dbReference type="EMBL" id="KAK3095326.1"/>
    </source>
</evidence>
<dbReference type="SMART" id="SM00320">
    <property type="entry name" value="WD40"/>
    <property type="match status" value="3"/>
</dbReference>
<dbReference type="InterPro" id="IPR056456">
    <property type="entry name" value="Beta-prop_IFT80_2nd"/>
</dbReference>
<dbReference type="EMBL" id="VSWD01000008">
    <property type="protein sequence ID" value="KAK3095326.1"/>
    <property type="molecule type" value="Genomic_DNA"/>
</dbReference>
<evidence type="ECO:0000313" key="20">
    <source>
        <dbReference type="Proteomes" id="UP001186944"/>
    </source>
</evidence>
<evidence type="ECO:0000256" key="6">
    <source>
        <dbReference type="ARBA" id="ARBA00022448"/>
    </source>
</evidence>
<dbReference type="PANTHER" id="PTHR24098:SF0">
    <property type="entry name" value="OUTER SEGMENT 5"/>
    <property type="match status" value="1"/>
</dbReference>
<dbReference type="Pfam" id="PF23387">
    <property type="entry name" value="TPR_IFT80_172"/>
    <property type="match status" value="1"/>
</dbReference>
<evidence type="ECO:0000256" key="11">
    <source>
        <dbReference type="ARBA" id="ARBA00023132"/>
    </source>
</evidence>
<feature type="compositionally biased region" description="Basic and acidic residues" evidence="16">
    <location>
        <begin position="1228"/>
        <end position="1237"/>
    </location>
</feature>
<dbReference type="GO" id="GO:0017056">
    <property type="term" value="F:structural constituent of nuclear pore"/>
    <property type="evidence" value="ECO:0007669"/>
    <property type="project" value="InterPro"/>
</dbReference>
<dbReference type="AlphaFoldDB" id="A0AA89BUP5"/>
<keyword evidence="6" id="KW-0813">Transport</keyword>
<dbReference type="GO" id="GO:0005929">
    <property type="term" value="C:cilium"/>
    <property type="evidence" value="ECO:0007669"/>
    <property type="project" value="UniProtKB-SubCell"/>
</dbReference>
<dbReference type="InterPro" id="IPR007252">
    <property type="entry name" value="Nup84/Nup107"/>
</dbReference>
<evidence type="ECO:0000256" key="9">
    <source>
        <dbReference type="ARBA" id="ARBA00023010"/>
    </source>
</evidence>
<accession>A0AA89BUP5</accession>
<keyword evidence="11" id="KW-0906">Nuclear pore complex</keyword>
<evidence type="ECO:0000256" key="5">
    <source>
        <dbReference type="ARBA" id="ARBA00016702"/>
    </source>
</evidence>
<evidence type="ECO:0000256" key="10">
    <source>
        <dbReference type="ARBA" id="ARBA00023069"/>
    </source>
</evidence>
<dbReference type="GO" id="GO:0015031">
    <property type="term" value="P:protein transport"/>
    <property type="evidence" value="ECO:0007669"/>
    <property type="project" value="UniProtKB-KW"/>
</dbReference>
<feature type="domain" description="IFT80/172/WDR35 TPR" evidence="18">
    <location>
        <begin position="1087"/>
        <end position="1233"/>
    </location>
</feature>
<dbReference type="GO" id="GO:0005643">
    <property type="term" value="C:nuclear pore"/>
    <property type="evidence" value="ECO:0007669"/>
    <property type="project" value="UniProtKB-SubCell"/>
</dbReference>
<dbReference type="FunFam" id="1.25.40.470:FF:000007">
    <property type="entry name" value="Intraflagellar transport 80 homolog (Chlamydomonas)"/>
    <property type="match status" value="1"/>
</dbReference>
<evidence type="ECO:0000256" key="1">
    <source>
        <dbReference type="ARBA" id="ARBA00004126"/>
    </source>
</evidence>
<evidence type="ECO:0000256" key="13">
    <source>
        <dbReference type="ARBA" id="ARBA00023242"/>
    </source>
</evidence>
<dbReference type="Gene3D" id="1.20.190.50">
    <property type="match status" value="1"/>
</dbReference>
<dbReference type="Pfam" id="PF04121">
    <property type="entry name" value="Nup84_Nup100"/>
    <property type="match status" value="1"/>
</dbReference>
<evidence type="ECO:0000256" key="16">
    <source>
        <dbReference type="SAM" id="MobiDB-lite"/>
    </source>
</evidence>
<dbReference type="Pfam" id="PF23335">
    <property type="entry name" value="Beta-prop_IFT80_2nd"/>
    <property type="match status" value="1"/>
</dbReference>
<keyword evidence="13" id="KW-0539">Nucleus</keyword>
<evidence type="ECO:0000256" key="8">
    <source>
        <dbReference type="ARBA" id="ARBA00022927"/>
    </source>
</evidence>
<keyword evidence="8" id="KW-0653">Protein transport</keyword>
<organism evidence="19 20">
    <name type="scientific">Pinctada imbricata</name>
    <name type="common">Atlantic pearl-oyster</name>
    <name type="synonym">Pinctada martensii</name>
    <dbReference type="NCBI Taxonomy" id="66713"/>
    <lineage>
        <taxon>Eukaryota</taxon>
        <taxon>Metazoa</taxon>
        <taxon>Spiralia</taxon>
        <taxon>Lophotrochozoa</taxon>
        <taxon>Mollusca</taxon>
        <taxon>Bivalvia</taxon>
        <taxon>Autobranchia</taxon>
        <taxon>Pteriomorphia</taxon>
        <taxon>Pterioida</taxon>
        <taxon>Pterioidea</taxon>
        <taxon>Pteriidae</taxon>
        <taxon>Pinctada</taxon>
    </lineage>
</organism>
<dbReference type="GO" id="GO:0051028">
    <property type="term" value="P:mRNA transport"/>
    <property type="evidence" value="ECO:0007669"/>
    <property type="project" value="UniProtKB-KW"/>
</dbReference>
<evidence type="ECO:0000256" key="3">
    <source>
        <dbReference type="ARBA" id="ARBA00004567"/>
    </source>
</evidence>
<evidence type="ECO:0000256" key="7">
    <source>
        <dbReference type="ARBA" id="ARBA00022816"/>
    </source>
</evidence>
<dbReference type="Gene3D" id="1.10.3450.20">
    <property type="match status" value="1"/>
</dbReference>
<protein>
    <recommendedName>
        <fullName evidence="5">Nuclear pore complex protein Nup107</fullName>
    </recommendedName>
    <alternativeName>
        <fullName evidence="15">Nucleoporin Nup107</fullName>
    </alternativeName>
</protein>
<dbReference type="GO" id="GO:0030992">
    <property type="term" value="C:intraciliary transport particle B"/>
    <property type="evidence" value="ECO:0007669"/>
    <property type="project" value="TreeGrafter"/>
</dbReference>
<keyword evidence="10" id="KW-0969">Cilium</keyword>
<dbReference type="InterPro" id="IPR036322">
    <property type="entry name" value="WD40_repeat_dom_sf"/>
</dbReference>
<evidence type="ECO:0000256" key="14">
    <source>
        <dbReference type="ARBA" id="ARBA00023273"/>
    </source>
</evidence>
<feature type="domain" description="IFT80 second beta-propeller" evidence="17">
    <location>
        <begin position="771"/>
        <end position="1059"/>
    </location>
</feature>
<keyword evidence="9" id="KW-0811">Translocation</keyword>
<comment type="similarity">
    <text evidence="4">Belongs to the nucleoporin Nup84/Nup107 family.</text>
</comment>
<comment type="subcellular location">
    <subcellularLocation>
        <location evidence="2">Cell projection</location>
        <location evidence="2">Cilium</location>
    </subcellularLocation>
    <subcellularLocation>
        <location evidence="1">Nucleus membrane</location>
    </subcellularLocation>
    <subcellularLocation>
        <location evidence="3">Nucleus</location>
        <location evidence="3">Nuclear pore complex</location>
    </subcellularLocation>
</comment>
<dbReference type="Gene3D" id="1.25.40.470">
    <property type="match status" value="1"/>
</dbReference>
<evidence type="ECO:0000259" key="18">
    <source>
        <dbReference type="Pfam" id="PF23387"/>
    </source>
</evidence>
<keyword evidence="20" id="KW-1185">Reference proteome</keyword>
<dbReference type="Gene3D" id="2.130.10.10">
    <property type="entry name" value="YVTN repeat-like/Quinoprotein amine dehydrogenase"/>
    <property type="match status" value="1"/>
</dbReference>
<keyword evidence="7" id="KW-0509">mRNA transport</keyword>
<dbReference type="InterPro" id="IPR015943">
    <property type="entry name" value="WD40/YVTN_repeat-like_dom_sf"/>
</dbReference>
<evidence type="ECO:0000256" key="15">
    <source>
        <dbReference type="ARBA" id="ARBA00078239"/>
    </source>
</evidence>
<proteinExistence type="inferred from homology"/>
<dbReference type="GO" id="GO:0060271">
    <property type="term" value="P:cilium assembly"/>
    <property type="evidence" value="ECO:0007669"/>
    <property type="project" value="TreeGrafter"/>
</dbReference>
<keyword evidence="12" id="KW-0472">Membrane</keyword>
<feature type="non-terminal residue" evidence="19">
    <location>
        <position position="1"/>
    </location>
</feature>
<dbReference type="InterPro" id="IPR056157">
    <property type="entry name" value="TPR_IFT80_172_dom"/>
</dbReference>
<name>A0AA89BUP5_PINIB</name>
<dbReference type="FunFam" id="1.10.3450.20:FF:000001">
    <property type="entry name" value="Nuclear pore complex protein"/>
    <property type="match status" value="1"/>
</dbReference>
<dbReference type="GO" id="GO:0031965">
    <property type="term" value="C:nuclear membrane"/>
    <property type="evidence" value="ECO:0007669"/>
    <property type="project" value="UniProtKB-SubCell"/>
</dbReference>
<dbReference type="Proteomes" id="UP001186944">
    <property type="component" value="Unassembled WGS sequence"/>
</dbReference>
<dbReference type="PANTHER" id="PTHR24098">
    <property type="entry name" value="OUTER SEGMENT 5"/>
    <property type="match status" value="1"/>
</dbReference>
<evidence type="ECO:0000259" key="17">
    <source>
        <dbReference type="Pfam" id="PF23335"/>
    </source>
</evidence>
<reference evidence="19" key="1">
    <citation type="submission" date="2019-08" db="EMBL/GenBank/DDBJ databases">
        <title>The improved chromosome-level genome for the pearl oyster Pinctada fucata martensii using PacBio sequencing and Hi-C.</title>
        <authorList>
            <person name="Zheng Z."/>
        </authorList>
    </citation>
    <scope>NUCLEOTIDE SEQUENCE</scope>
    <source>
        <strain evidence="19">ZZ-2019</strain>
        <tissue evidence="19">Adductor muscle</tissue>
    </source>
</reference>
<dbReference type="InterPro" id="IPR001680">
    <property type="entry name" value="WD40_rpt"/>
</dbReference>
<comment type="caution">
    <text evidence="19">The sequence shown here is derived from an EMBL/GenBank/DDBJ whole genome shotgun (WGS) entry which is preliminary data.</text>
</comment>
<dbReference type="Pfam" id="PF00400">
    <property type="entry name" value="WD40"/>
    <property type="match status" value="1"/>
</dbReference>
<keyword evidence="14" id="KW-0966">Cell projection</keyword>
<feature type="region of interest" description="Disordered" evidence="16">
    <location>
        <begin position="1228"/>
        <end position="1269"/>
    </location>
</feature>
<evidence type="ECO:0000256" key="4">
    <source>
        <dbReference type="ARBA" id="ARBA00009510"/>
    </source>
</evidence>
<gene>
    <name evidence="19" type="ORF">FSP39_013242</name>
</gene>
<evidence type="ECO:0000256" key="2">
    <source>
        <dbReference type="ARBA" id="ARBA00004138"/>
    </source>
</evidence>